<keyword evidence="2" id="KW-1185">Reference proteome</keyword>
<protein>
    <recommendedName>
        <fullName evidence="3">Lipocalin-like domain-containing protein</fullName>
    </recommendedName>
</protein>
<evidence type="ECO:0000313" key="2">
    <source>
        <dbReference type="Proteomes" id="UP000761423"/>
    </source>
</evidence>
<sequence>MDKIFLFIFIIILTSCDSSEEKYFKMLKGEWQTVKFYHKEKNLSNTIYIINFYDQNNFWIRNTESQNDDFVSLKYKIFKESNLLKMDVKCSDNTLSGNYIVSIDTVGQDEESYHVKLTLDTENNYIQAIRHKLKHTFPPGTLSKKKN</sequence>
<organism evidence="1 2">
    <name type="scientific">Flavobacterium celericrescens</name>
    <dbReference type="NCBI Taxonomy" id="2709780"/>
    <lineage>
        <taxon>Bacteria</taxon>
        <taxon>Pseudomonadati</taxon>
        <taxon>Bacteroidota</taxon>
        <taxon>Flavobacteriia</taxon>
        <taxon>Flavobacteriales</taxon>
        <taxon>Flavobacteriaceae</taxon>
        <taxon>Flavobacterium</taxon>
    </lineage>
</organism>
<dbReference type="PROSITE" id="PS51257">
    <property type="entry name" value="PROKAR_LIPOPROTEIN"/>
    <property type="match status" value="1"/>
</dbReference>
<comment type="caution">
    <text evidence="1">The sequence shown here is derived from an EMBL/GenBank/DDBJ whole genome shotgun (WGS) entry which is preliminary data.</text>
</comment>
<dbReference type="Proteomes" id="UP000761423">
    <property type="component" value="Unassembled WGS sequence"/>
</dbReference>
<name>A0ABX0ID79_9FLAO</name>
<dbReference type="EMBL" id="JAAJBV010000002">
    <property type="protein sequence ID" value="NHM03642.1"/>
    <property type="molecule type" value="Genomic_DNA"/>
</dbReference>
<reference evidence="1 2" key="1">
    <citation type="submission" date="2020-02" db="EMBL/GenBank/DDBJ databases">
        <authorList>
            <person name="Chen W.-M."/>
        </authorList>
    </citation>
    <scope>NUCLEOTIDE SEQUENCE [LARGE SCALE GENOMIC DNA]</scope>
    <source>
        <strain evidence="1 2">TWA-26</strain>
    </source>
</reference>
<proteinExistence type="predicted"/>
<evidence type="ECO:0008006" key="3">
    <source>
        <dbReference type="Google" id="ProtNLM"/>
    </source>
</evidence>
<dbReference type="RefSeq" id="WP_166235658.1">
    <property type="nucleotide sequence ID" value="NZ_JAAJBV010000002.1"/>
</dbReference>
<accession>A0ABX0ID79</accession>
<evidence type="ECO:0000313" key="1">
    <source>
        <dbReference type="EMBL" id="NHM03642.1"/>
    </source>
</evidence>
<gene>
    <name evidence="1" type="ORF">G4L40_02865</name>
</gene>